<dbReference type="EMBL" id="CABPSQ010000016">
    <property type="protein sequence ID" value="VVE75385.1"/>
    <property type="molecule type" value="Genomic_DNA"/>
</dbReference>
<evidence type="ECO:0000313" key="4">
    <source>
        <dbReference type="Proteomes" id="UP000414136"/>
    </source>
</evidence>
<gene>
    <name evidence="3" type="ORF">PCA31118_04978</name>
</gene>
<dbReference type="SUPFAM" id="SSF53474">
    <property type="entry name" value="alpha/beta-Hydrolases"/>
    <property type="match status" value="1"/>
</dbReference>
<name>A0A5E5AS41_9BURK</name>
<accession>A0A5E5AS41</accession>
<dbReference type="Gene3D" id="3.40.50.1820">
    <property type="entry name" value="alpha/beta hydrolase"/>
    <property type="match status" value="1"/>
</dbReference>
<organism evidence="3 4">
    <name type="scientific">Pandoraea captiosa</name>
    <dbReference type="NCBI Taxonomy" id="2508302"/>
    <lineage>
        <taxon>Bacteria</taxon>
        <taxon>Pseudomonadati</taxon>
        <taxon>Pseudomonadota</taxon>
        <taxon>Betaproteobacteria</taxon>
        <taxon>Burkholderiales</taxon>
        <taxon>Burkholderiaceae</taxon>
        <taxon>Pandoraea</taxon>
    </lineage>
</organism>
<feature type="active site" description="Charge relay system" evidence="1">
    <location>
        <position position="240"/>
    </location>
</feature>
<dbReference type="GO" id="GO:0052689">
    <property type="term" value="F:carboxylic ester hydrolase activity"/>
    <property type="evidence" value="ECO:0007669"/>
    <property type="project" value="InterPro"/>
</dbReference>
<sequence>MTMFDQNIFYKGGEHAVLLLPGLSSTPLEMRPVAKALHRDGYTVSVPHIEGYGLGSPCTHWREWIVAARAKYRELRDSHETVSLCGLSMGATLALAVAEEEPDVAAISVLAVTLVYDGWTIPLAYPLLDLLYHLPFGRRYRYYEKAPFGLKNEALRARVEKSMSLHDASEIGSASLPIAHLYNARRLASHVRNRLDRVTADCLIVHAVDDDTASPHNARMVYNGVSSEVKQKCLLGESYHILTMDNERETVADETRRFFRDAIARRTGAATSETRIISKALLRAKRRQAAA</sequence>
<feature type="domain" description="Serine aminopeptidase S33" evidence="2">
    <location>
        <begin position="16"/>
        <end position="246"/>
    </location>
</feature>
<evidence type="ECO:0000313" key="3">
    <source>
        <dbReference type="EMBL" id="VVE75385.1"/>
    </source>
</evidence>
<evidence type="ECO:0000259" key="2">
    <source>
        <dbReference type="Pfam" id="PF12146"/>
    </source>
</evidence>
<dbReference type="OrthoDB" id="8612291at2"/>
<dbReference type="InterPro" id="IPR029058">
    <property type="entry name" value="AB_hydrolase_fold"/>
</dbReference>
<keyword evidence="4" id="KW-1185">Reference proteome</keyword>
<feature type="active site" description="Nucleophile" evidence="1">
    <location>
        <position position="88"/>
    </location>
</feature>
<dbReference type="PIRSF" id="PIRSF017388">
    <property type="entry name" value="Esterase_lipase"/>
    <property type="match status" value="1"/>
</dbReference>
<reference evidence="3 4" key="1">
    <citation type="submission" date="2019-08" db="EMBL/GenBank/DDBJ databases">
        <authorList>
            <person name="Peeters C."/>
        </authorList>
    </citation>
    <scope>NUCLEOTIDE SEQUENCE [LARGE SCALE GENOMIC DNA]</scope>
    <source>
        <strain evidence="3 4">LMG 31118</strain>
    </source>
</reference>
<dbReference type="InterPro" id="IPR012354">
    <property type="entry name" value="Esterase_lipase"/>
</dbReference>
<evidence type="ECO:0000256" key="1">
    <source>
        <dbReference type="PIRSR" id="PIRSR017388-1"/>
    </source>
</evidence>
<dbReference type="AlphaFoldDB" id="A0A5E5AS41"/>
<feature type="active site" description="Charge relay system" evidence="1">
    <location>
        <position position="210"/>
    </location>
</feature>
<protein>
    <submittedName>
        <fullName evidence="3">Carboxylesterase</fullName>
    </submittedName>
</protein>
<dbReference type="Pfam" id="PF12146">
    <property type="entry name" value="Hydrolase_4"/>
    <property type="match status" value="1"/>
</dbReference>
<dbReference type="InterPro" id="IPR022742">
    <property type="entry name" value="Hydrolase_4"/>
</dbReference>
<proteinExistence type="predicted"/>
<dbReference type="Proteomes" id="UP000414136">
    <property type="component" value="Unassembled WGS sequence"/>
</dbReference>